<evidence type="ECO:0000313" key="3">
    <source>
        <dbReference type="EMBL" id="PHO16180.1"/>
    </source>
</evidence>
<sequence length="101" mass="12135">MTKKELYQKKIEGRLEELKDEIVILKTRVDNAKNDVQLEYINQIEKLKKLEKEAEEKLSEFKQKGDDSWESFKESVEHNWDKLSDEITNLKKKFKDEESSK</sequence>
<evidence type="ECO:0000256" key="1">
    <source>
        <dbReference type="SAM" id="Coils"/>
    </source>
</evidence>
<reference evidence="4" key="1">
    <citation type="submission" date="2017-09" db="EMBL/GenBank/DDBJ databases">
        <title>Arcobacter canalis sp. nov., a new species isolated from a water canal contaminated with urban sewage.</title>
        <authorList>
            <person name="Perez-Cataluna A."/>
            <person name="Salas-Masso N."/>
            <person name="Figueras M.J."/>
        </authorList>
    </citation>
    <scope>NUCLEOTIDE SEQUENCE [LARGE SCALE GENOMIC DNA]</scope>
    <source>
        <strain evidence="4">CECT 7727</strain>
    </source>
</reference>
<feature type="coiled-coil region" evidence="1">
    <location>
        <begin position="8"/>
        <end position="93"/>
    </location>
</feature>
<evidence type="ECO:0000313" key="5">
    <source>
        <dbReference type="Proteomes" id="UP000264693"/>
    </source>
</evidence>
<dbReference type="Proteomes" id="UP000264693">
    <property type="component" value="Chromosome"/>
</dbReference>
<dbReference type="AlphaFoldDB" id="A0A347TLP3"/>
<organism evidence="2 5">
    <name type="scientific">Malaciobacter marinus</name>
    <dbReference type="NCBI Taxonomy" id="505249"/>
    <lineage>
        <taxon>Bacteria</taxon>
        <taxon>Pseudomonadati</taxon>
        <taxon>Campylobacterota</taxon>
        <taxon>Epsilonproteobacteria</taxon>
        <taxon>Campylobacterales</taxon>
        <taxon>Arcobacteraceae</taxon>
        <taxon>Malaciobacter</taxon>
    </lineage>
</organism>
<evidence type="ECO:0000313" key="4">
    <source>
        <dbReference type="Proteomes" id="UP000224740"/>
    </source>
</evidence>
<accession>A0A347TLP3</accession>
<proteinExistence type="predicted"/>
<dbReference type="KEGG" id="amar:AMRN_1793"/>
<dbReference type="RefSeq" id="WP_099310324.1">
    <property type="nucleotide sequence ID" value="NZ_CP032101.1"/>
</dbReference>
<reference evidence="3" key="2">
    <citation type="submission" date="2017-09" db="EMBL/GenBank/DDBJ databases">
        <authorList>
            <person name="Perez-Cataluna A."/>
            <person name="Figueras M.J."/>
            <person name="Salas-Masso N."/>
        </authorList>
    </citation>
    <scope>NUCLEOTIDE SEQUENCE</scope>
    <source>
        <strain evidence="3">CECT 7727</strain>
    </source>
</reference>
<keyword evidence="1" id="KW-0175">Coiled coil</keyword>
<dbReference type="Proteomes" id="UP000224740">
    <property type="component" value="Unassembled WGS sequence"/>
</dbReference>
<name>A0A347TLP3_9BACT</name>
<evidence type="ECO:0000313" key="2">
    <source>
        <dbReference type="EMBL" id="AXX87521.1"/>
    </source>
</evidence>
<protein>
    <submittedName>
        <fullName evidence="3">Coiled coil domain-containing protein</fullName>
    </submittedName>
</protein>
<reference evidence="2 5" key="3">
    <citation type="submission" date="2018-08" db="EMBL/GenBank/DDBJ databases">
        <title>Complete genome of the Arcobacter marinus type strain JCM 15502.</title>
        <authorList>
            <person name="Miller W.G."/>
            <person name="Yee E."/>
            <person name="Huynh S."/>
            <person name="Parker C.T."/>
        </authorList>
    </citation>
    <scope>NUCLEOTIDE SEQUENCE [LARGE SCALE GENOMIC DNA]</scope>
    <source>
        <strain evidence="2 5">JCM 15502</strain>
    </source>
</reference>
<gene>
    <name evidence="2" type="ORF">AMRN_1793</name>
    <name evidence="3" type="ORF">CPH92_03120</name>
</gene>
<keyword evidence="4" id="KW-1185">Reference proteome</keyword>
<dbReference type="EMBL" id="CP032101">
    <property type="protein sequence ID" value="AXX87521.1"/>
    <property type="molecule type" value="Genomic_DNA"/>
</dbReference>
<dbReference type="EMBL" id="NXAO01000013">
    <property type="protein sequence ID" value="PHO16180.1"/>
    <property type="molecule type" value="Genomic_DNA"/>
</dbReference>